<name>A0A1M5BN66_LOKAT</name>
<evidence type="ECO:0000313" key="3">
    <source>
        <dbReference type="EMBL" id="SHF43825.1"/>
    </source>
</evidence>
<keyword evidence="1" id="KW-0472">Membrane</keyword>
<keyword evidence="1" id="KW-1133">Transmembrane helix</keyword>
<feature type="transmembrane region" description="Helical" evidence="1">
    <location>
        <begin position="47"/>
        <end position="67"/>
    </location>
</feature>
<evidence type="ECO:0000313" key="4">
    <source>
        <dbReference type="Proteomes" id="UP000183987"/>
    </source>
</evidence>
<dbReference type="STRING" id="366533.SAMN05444339_10686"/>
<dbReference type="RefSeq" id="WP_072857736.1">
    <property type="nucleotide sequence ID" value="NZ_FQUE01000006.1"/>
</dbReference>
<accession>A0A1M5BN66</accession>
<keyword evidence="2" id="KW-0732">Signal</keyword>
<feature type="chain" id="PRO_5012702698" evidence="2">
    <location>
        <begin position="24"/>
        <end position="68"/>
    </location>
</feature>
<sequence>MARLILFFALLTGLALAAMAALAALRNLSDSEHAATPVTGLPGPVRMISFGFMILLLLGVSTGLVGAG</sequence>
<dbReference type="EMBL" id="FQUE01000006">
    <property type="protein sequence ID" value="SHF43825.1"/>
    <property type="molecule type" value="Genomic_DNA"/>
</dbReference>
<protein>
    <submittedName>
        <fullName evidence="3">Uncharacterized protein</fullName>
    </submittedName>
</protein>
<reference evidence="4" key="1">
    <citation type="submission" date="2016-11" db="EMBL/GenBank/DDBJ databases">
        <authorList>
            <person name="Varghese N."/>
            <person name="Submissions S."/>
        </authorList>
    </citation>
    <scope>NUCLEOTIDE SEQUENCE [LARGE SCALE GENOMIC DNA]</scope>
    <source>
        <strain evidence="4">DSM 29326</strain>
    </source>
</reference>
<keyword evidence="4" id="KW-1185">Reference proteome</keyword>
<keyword evidence="1" id="KW-0812">Transmembrane</keyword>
<dbReference type="Proteomes" id="UP000183987">
    <property type="component" value="Unassembled WGS sequence"/>
</dbReference>
<gene>
    <name evidence="3" type="ORF">SAMN05444339_10686</name>
</gene>
<dbReference type="AlphaFoldDB" id="A0A1M5BN66"/>
<feature type="signal peptide" evidence="2">
    <location>
        <begin position="1"/>
        <end position="23"/>
    </location>
</feature>
<evidence type="ECO:0000256" key="1">
    <source>
        <dbReference type="SAM" id="Phobius"/>
    </source>
</evidence>
<evidence type="ECO:0000256" key="2">
    <source>
        <dbReference type="SAM" id="SignalP"/>
    </source>
</evidence>
<organism evidence="3 4">
    <name type="scientific">Loktanella atrilutea</name>
    <dbReference type="NCBI Taxonomy" id="366533"/>
    <lineage>
        <taxon>Bacteria</taxon>
        <taxon>Pseudomonadati</taxon>
        <taxon>Pseudomonadota</taxon>
        <taxon>Alphaproteobacteria</taxon>
        <taxon>Rhodobacterales</taxon>
        <taxon>Roseobacteraceae</taxon>
        <taxon>Loktanella</taxon>
    </lineage>
</organism>
<proteinExistence type="predicted"/>